<evidence type="ECO:0000313" key="2">
    <source>
        <dbReference type="EMBL" id="SDN36026.1"/>
    </source>
</evidence>
<dbReference type="AlphaFoldDB" id="A0A1H0ASI2"/>
<feature type="transmembrane region" description="Helical" evidence="1">
    <location>
        <begin position="63"/>
        <end position="85"/>
    </location>
</feature>
<feature type="transmembrane region" description="Helical" evidence="1">
    <location>
        <begin position="30"/>
        <end position="51"/>
    </location>
</feature>
<evidence type="ECO:0000256" key="1">
    <source>
        <dbReference type="SAM" id="Phobius"/>
    </source>
</evidence>
<keyword evidence="1" id="KW-1133">Transmembrane helix</keyword>
<protein>
    <submittedName>
        <fullName evidence="2">Stage III sporulation protein AD</fullName>
    </submittedName>
</protein>
<reference evidence="2 3" key="1">
    <citation type="submission" date="2016-10" db="EMBL/GenBank/DDBJ databases">
        <authorList>
            <person name="de Groot N.N."/>
        </authorList>
    </citation>
    <scope>NUCLEOTIDE SEQUENCE [LARGE SCALE GENOMIC DNA]</scope>
    <source>
        <strain evidence="2 3">CGMCC 1.5012</strain>
    </source>
</reference>
<sequence>MNIITIAGVAIIAAAISVLLKQYKPEYSMIINLGAGIVILVLVIAAAAPILTQVQELIESTNLPAEYIVILFKCLGICFITQLAADVCRDSGAGSIATKVETAGKIAVLLQSLPLFKQILEVAKNLISAG</sequence>
<keyword evidence="1" id="KW-0812">Transmembrane</keyword>
<dbReference type="OrthoDB" id="1682150at2"/>
<evidence type="ECO:0000313" key="3">
    <source>
        <dbReference type="Proteomes" id="UP000199182"/>
    </source>
</evidence>
<accession>A0A1H0ASI2</accession>
<keyword evidence="3" id="KW-1185">Reference proteome</keyword>
<organism evidence="2 3">
    <name type="scientific">Acetanaerobacterium elongatum</name>
    <dbReference type="NCBI Taxonomy" id="258515"/>
    <lineage>
        <taxon>Bacteria</taxon>
        <taxon>Bacillati</taxon>
        <taxon>Bacillota</taxon>
        <taxon>Clostridia</taxon>
        <taxon>Eubacteriales</taxon>
        <taxon>Oscillospiraceae</taxon>
        <taxon>Acetanaerobacterium</taxon>
    </lineage>
</organism>
<name>A0A1H0ASI2_9FIRM</name>
<dbReference type="Proteomes" id="UP000199182">
    <property type="component" value="Unassembled WGS sequence"/>
</dbReference>
<dbReference type="Pfam" id="PF06686">
    <property type="entry name" value="SpoIIIAC"/>
    <property type="match status" value="2"/>
</dbReference>
<keyword evidence="1" id="KW-0472">Membrane</keyword>
<dbReference type="InterPro" id="IPR025664">
    <property type="entry name" value="Spore_III_AC/AD"/>
</dbReference>
<dbReference type="RefSeq" id="WP_092640194.1">
    <property type="nucleotide sequence ID" value="NZ_FNID01000017.1"/>
</dbReference>
<dbReference type="EMBL" id="FNID01000017">
    <property type="protein sequence ID" value="SDN36026.1"/>
    <property type="molecule type" value="Genomic_DNA"/>
</dbReference>
<proteinExistence type="predicted"/>
<dbReference type="STRING" id="258515.SAMN05192585_11717"/>
<gene>
    <name evidence="2" type="ORF">SAMN05192585_11717</name>
</gene>